<dbReference type="GO" id="GO:0033290">
    <property type="term" value="C:eukaryotic 48S preinitiation complex"/>
    <property type="evidence" value="ECO:0007669"/>
    <property type="project" value="UniProtKB-UniRule"/>
</dbReference>
<protein>
    <recommendedName>
        <fullName evidence="4">Eukaryotic translation initiation factor 3 subunit K</fullName>
        <shortName evidence="4">eIF3k</shortName>
    </recommendedName>
    <alternativeName>
        <fullName evidence="4">eIF-3 p25</fullName>
    </alternativeName>
</protein>
<evidence type="ECO:0000256" key="1">
    <source>
        <dbReference type="ARBA" id="ARBA00022490"/>
    </source>
</evidence>
<dbReference type="GO" id="GO:0001732">
    <property type="term" value="P:formation of cytoplasmic translation initiation complex"/>
    <property type="evidence" value="ECO:0007669"/>
    <property type="project" value="UniProtKB-UniRule"/>
</dbReference>
<dbReference type="InterPro" id="IPR033464">
    <property type="entry name" value="CSN8_PSD8_EIF3K"/>
</dbReference>
<dbReference type="Gene3D" id="1.10.10.10">
    <property type="entry name" value="Winged helix-like DNA-binding domain superfamily/Winged helix DNA-binding domain"/>
    <property type="match status" value="1"/>
</dbReference>
<dbReference type="Gene3D" id="1.25.40.250">
    <property type="entry name" value="ARM repeat, domain 1"/>
    <property type="match status" value="1"/>
</dbReference>
<dbReference type="InterPro" id="IPR016024">
    <property type="entry name" value="ARM-type_fold"/>
</dbReference>
<dbReference type="InterPro" id="IPR016020">
    <property type="entry name" value="Transl_init_fac_sub12_N_euk"/>
</dbReference>
<keyword evidence="7" id="KW-1185">Reference proteome</keyword>
<comment type="similarity">
    <text evidence="4">Belongs to the eIF-3 subunit K family.</text>
</comment>
<dbReference type="InterPro" id="IPR000717">
    <property type="entry name" value="PCI_dom"/>
</dbReference>
<dbReference type="STRING" id="669874.A0A1E4U3B5"/>
<dbReference type="GO" id="GO:0006446">
    <property type="term" value="P:regulation of translational initiation"/>
    <property type="evidence" value="ECO:0007669"/>
    <property type="project" value="InterPro"/>
</dbReference>
<dbReference type="GO" id="GO:0005852">
    <property type="term" value="C:eukaryotic translation initiation factor 3 complex"/>
    <property type="evidence" value="ECO:0007669"/>
    <property type="project" value="UniProtKB-UniRule"/>
</dbReference>
<dbReference type="Proteomes" id="UP000094236">
    <property type="component" value="Unassembled WGS sequence"/>
</dbReference>
<evidence type="ECO:0000259" key="5">
    <source>
        <dbReference type="PROSITE" id="PS50250"/>
    </source>
</evidence>
<dbReference type="SUPFAM" id="SSF46785">
    <property type="entry name" value="Winged helix' DNA-binding domain"/>
    <property type="match status" value="1"/>
</dbReference>
<dbReference type="SUPFAM" id="SSF48371">
    <property type="entry name" value="ARM repeat"/>
    <property type="match status" value="1"/>
</dbReference>
<comment type="subcellular location">
    <subcellularLocation>
        <location evidence="4">Cytoplasm</location>
    </subcellularLocation>
</comment>
<keyword evidence="3 4" id="KW-0648">Protein biosynthesis</keyword>
<dbReference type="PROSITE" id="PS50250">
    <property type="entry name" value="PCI"/>
    <property type="match status" value="1"/>
</dbReference>
<feature type="domain" description="PCI" evidence="5">
    <location>
        <begin position="47"/>
        <end position="233"/>
    </location>
</feature>
<dbReference type="GO" id="GO:0043022">
    <property type="term" value="F:ribosome binding"/>
    <property type="evidence" value="ECO:0007669"/>
    <property type="project" value="InterPro"/>
</dbReference>
<evidence type="ECO:0000256" key="2">
    <source>
        <dbReference type="ARBA" id="ARBA00022540"/>
    </source>
</evidence>
<sequence length="254" mass="29921">MENTLVSVPPQRPEVVNEILSSLKRYDVLVIKDLQDYLDEQTTRNFQDLNSNLALLKLYELTNPEVDENEREYYSIKVLLKGLINFNYADFQLYLNLLPSYTIINETAPFLNSFNEKVQKLISIYNILVNCKFINFWQIFNSDDFLKQKIILTHYKSLENLKFELQKAISVLISITYNSIDYKFLQASLDFENDKIGFEKFITADLNWEIKNDKVLIKSKDARIAIEEEKIININNENVSFDQISRLIKKAFEN</sequence>
<dbReference type="GO" id="GO:0003723">
    <property type="term" value="F:RNA binding"/>
    <property type="evidence" value="ECO:0007669"/>
    <property type="project" value="UniProtKB-UniRule"/>
</dbReference>
<dbReference type="GO" id="GO:0008541">
    <property type="term" value="C:proteasome regulatory particle, lid subcomplex"/>
    <property type="evidence" value="ECO:0007669"/>
    <property type="project" value="UniProtKB-ARBA"/>
</dbReference>
<accession>A0A1E4U3B5</accession>
<proteinExistence type="inferred from homology"/>
<keyword evidence="1 4" id="KW-0963">Cytoplasm</keyword>
<comment type="function">
    <text evidence="4">Component of the eukaryotic translation initiation factor 3 (eIF-3) complex, which is involved in protein synthesis of a specialized repertoire of mRNAs and, together with other initiation factors, stimulates binding of mRNA and methionyl-tRNAi to the 40S ribosome. The eIF-3 complex specifically targets and initiates translation of a subset of mRNAs involved in cell proliferation.</text>
</comment>
<keyword evidence="2 4" id="KW-0396">Initiation factor</keyword>
<name>A0A1E4U3B5_PACTA</name>
<dbReference type="Pfam" id="PF10075">
    <property type="entry name" value="CSN8_PSD8_EIF3K"/>
    <property type="match status" value="1"/>
</dbReference>
<dbReference type="EMBL" id="KV454011">
    <property type="protein sequence ID" value="ODV98496.1"/>
    <property type="molecule type" value="Genomic_DNA"/>
</dbReference>
<comment type="subunit">
    <text evidence="4">Component of the eukaryotic translation initiation factor 3 (eIF-3) complex.</text>
</comment>
<dbReference type="InterPro" id="IPR036388">
    <property type="entry name" value="WH-like_DNA-bd_sf"/>
</dbReference>
<dbReference type="GO" id="GO:0003743">
    <property type="term" value="F:translation initiation factor activity"/>
    <property type="evidence" value="ECO:0007669"/>
    <property type="project" value="UniProtKB-UniRule"/>
</dbReference>
<evidence type="ECO:0000313" key="7">
    <source>
        <dbReference type="Proteomes" id="UP000094236"/>
    </source>
</evidence>
<gene>
    <name evidence="6" type="ORF">PACTADRAFT_74047</name>
</gene>
<evidence type="ECO:0000256" key="4">
    <source>
        <dbReference type="HAMAP-Rule" id="MF_03010"/>
    </source>
</evidence>
<dbReference type="GO" id="GO:0016282">
    <property type="term" value="C:eukaryotic 43S preinitiation complex"/>
    <property type="evidence" value="ECO:0007669"/>
    <property type="project" value="UniProtKB-UniRule"/>
</dbReference>
<dbReference type="HAMAP" id="MF_03010">
    <property type="entry name" value="eIF3k"/>
    <property type="match status" value="1"/>
</dbReference>
<reference evidence="7" key="1">
    <citation type="submission" date="2016-05" db="EMBL/GenBank/DDBJ databases">
        <title>Comparative genomics of biotechnologically important yeasts.</title>
        <authorList>
            <consortium name="DOE Joint Genome Institute"/>
            <person name="Riley R."/>
            <person name="Haridas S."/>
            <person name="Wolfe K.H."/>
            <person name="Lopes M.R."/>
            <person name="Hittinger C.T."/>
            <person name="Goker M."/>
            <person name="Salamov A."/>
            <person name="Wisecaver J."/>
            <person name="Long T.M."/>
            <person name="Aerts A.L."/>
            <person name="Barry K."/>
            <person name="Choi C."/>
            <person name="Clum A."/>
            <person name="Coughlan A.Y."/>
            <person name="Deshpande S."/>
            <person name="Douglass A.P."/>
            <person name="Hanson S.J."/>
            <person name="Klenk H.-P."/>
            <person name="Labutti K."/>
            <person name="Lapidus A."/>
            <person name="Lindquist E."/>
            <person name="Lipzen A."/>
            <person name="Meier-Kolthoff J.P."/>
            <person name="Ohm R.A."/>
            <person name="Otillar R.P."/>
            <person name="Pangilinan J."/>
            <person name="Peng Y."/>
            <person name="Rokas A."/>
            <person name="Rosa C.A."/>
            <person name="Scheuner C."/>
            <person name="Sibirny A.A."/>
            <person name="Slot J.C."/>
            <person name="Stielow J.B."/>
            <person name="Sun H."/>
            <person name="Kurtzman C.P."/>
            <person name="Blackwell M."/>
            <person name="Grigoriev I.V."/>
            <person name="Jeffries T.W."/>
        </authorList>
    </citation>
    <scope>NUCLEOTIDE SEQUENCE [LARGE SCALE GENOMIC DNA]</scope>
    <source>
        <strain evidence="7">NRRL Y-2460</strain>
    </source>
</reference>
<dbReference type="PANTHER" id="PTHR13022:SF0">
    <property type="entry name" value="EUKARYOTIC TRANSLATION INITIATION FACTOR 3 SUBUNIT K"/>
    <property type="match status" value="1"/>
</dbReference>
<organism evidence="6 7">
    <name type="scientific">Pachysolen tannophilus NRRL Y-2460</name>
    <dbReference type="NCBI Taxonomy" id="669874"/>
    <lineage>
        <taxon>Eukaryota</taxon>
        <taxon>Fungi</taxon>
        <taxon>Dikarya</taxon>
        <taxon>Ascomycota</taxon>
        <taxon>Saccharomycotina</taxon>
        <taxon>Pichiomycetes</taxon>
        <taxon>Pachysolenaceae</taxon>
        <taxon>Pachysolen</taxon>
    </lineage>
</organism>
<dbReference type="OrthoDB" id="337745at2759"/>
<evidence type="ECO:0000313" key="6">
    <source>
        <dbReference type="EMBL" id="ODV98496.1"/>
    </source>
</evidence>
<dbReference type="InterPro" id="IPR036390">
    <property type="entry name" value="WH_DNA-bd_sf"/>
</dbReference>
<evidence type="ECO:0000256" key="3">
    <source>
        <dbReference type="ARBA" id="ARBA00022917"/>
    </source>
</evidence>
<dbReference type="AlphaFoldDB" id="A0A1E4U3B5"/>
<dbReference type="InterPro" id="IPR009374">
    <property type="entry name" value="eIF3k"/>
</dbReference>
<dbReference type="PANTHER" id="PTHR13022">
    <property type="entry name" value="EUKARYOTIC TRANSLATION INITIATION FACTOR 3 SUBUNIT 11"/>
    <property type="match status" value="1"/>
</dbReference>